<feature type="binding site" evidence="9">
    <location>
        <position position="584"/>
    </location>
    <ligand>
        <name>ATP</name>
        <dbReference type="ChEBI" id="CHEBI:30616"/>
    </ligand>
</feature>
<dbReference type="FunFam" id="3.40.50.620:FF:000003">
    <property type="entry name" value="Leucine--tRNA ligase"/>
    <property type="match status" value="1"/>
</dbReference>
<evidence type="ECO:0000256" key="2">
    <source>
        <dbReference type="ARBA" id="ARBA00022490"/>
    </source>
</evidence>
<feature type="short sequence motif" description="'HIGH' region" evidence="9">
    <location>
        <begin position="42"/>
        <end position="52"/>
    </location>
</feature>
<dbReference type="SUPFAM" id="SSF52374">
    <property type="entry name" value="Nucleotidylyl transferase"/>
    <property type="match status" value="1"/>
</dbReference>
<dbReference type="InterPro" id="IPR009080">
    <property type="entry name" value="tRNAsynth_Ia_anticodon-bd"/>
</dbReference>
<comment type="catalytic activity">
    <reaction evidence="8 9">
        <text>tRNA(Leu) + L-leucine + ATP = L-leucyl-tRNA(Leu) + AMP + diphosphate</text>
        <dbReference type="Rhea" id="RHEA:11688"/>
        <dbReference type="Rhea" id="RHEA-COMP:9613"/>
        <dbReference type="Rhea" id="RHEA-COMP:9622"/>
        <dbReference type="ChEBI" id="CHEBI:30616"/>
        <dbReference type="ChEBI" id="CHEBI:33019"/>
        <dbReference type="ChEBI" id="CHEBI:57427"/>
        <dbReference type="ChEBI" id="CHEBI:78442"/>
        <dbReference type="ChEBI" id="CHEBI:78494"/>
        <dbReference type="ChEBI" id="CHEBI:456215"/>
        <dbReference type="EC" id="6.1.1.4"/>
    </reaction>
</comment>
<dbReference type="InterPro" id="IPR025709">
    <property type="entry name" value="Leu_tRNA-synth_edit"/>
</dbReference>
<evidence type="ECO:0000256" key="3">
    <source>
        <dbReference type="ARBA" id="ARBA00022598"/>
    </source>
</evidence>
<evidence type="ECO:0000313" key="16">
    <source>
        <dbReference type="Proteomes" id="UP000002620"/>
    </source>
</evidence>
<reference evidence="15 16" key="1">
    <citation type="submission" date="2009-10" db="EMBL/GenBank/DDBJ databases">
        <title>Complete sequence of chromosome of Ammonifex degensii KC4.</title>
        <authorList>
            <consortium name="US DOE Joint Genome Institute"/>
            <person name="Kerfeld C."/>
            <person name="Goodner B."/>
            <person name="Huber H."/>
            <person name="Stetter K."/>
            <person name="Lucas S."/>
            <person name="Copeland A."/>
            <person name="Lapidus A."/>
            <person name="Glavina del Rio T."/>
            <person name="Dalin E."/>
            <person name="Tice H."/>
            <person name="Bruce D."/>
            <person name="Goodwin L."/>
            <person name="Pitluck S."/>
            <person name="Saunders E."/>
            <person name="Brettin T."/>
            <person name="Detter J.C."/>
            <person name="Han C."/>
            <person name="Larimer F."/>
            <person name="Land M."/>
            <person name="Hauser L."/>
            <person name="Kyrpides N."/>
            <person name="Ovchinnikova G."/>
            <person name="Richardson P."/>
        </authorList>
    </citation>
    <scope>NUCLEOTIDE SEQUENCE [LARGE SCALE GENOMIC DNA]</scope>
    <source>
        <strain evidence="16">DSM 10501 / KC4</strain>
    </source>
</reference>
<dbReference type="Gene3D" id="1.10.730.10">
    <property type="entry name" value="Isoleucyl-tRNA Synthetase, Domain 1"/>
    <property type="match status" value="1"/>
</dbReference>
<dbReference type="Pfam" id="PF13603">
    <property type="entry name" value="tRNA-synt_1_2"/>
    <property type="match status" value="1"/>
</dbReference>
<dbReference type="Proteomes" id="UP000002620">
    <property type="component" value="Chromosome"/>
</dbReference>
<protein>
    <recommendedName>
        <fullName evidence="9">Leucine--tRNA ligase</fullName>
        <ecNumber evidence="9">6.1.1.4</ecNumber>
    </recommendedName>
    <alternativeName>
        <fullName evidence="9">Leucyl-tRNA synthetase</fullName>
        <shortName evidence="9">LeuRS</shortName>
    </alternativeName>
</protein>
<dbReference type="InterPro" id="IPR009008">
    <property type="entry name" value="Val/Leu/Ile-tRNA-synth_edit"/>
</dbReference>
<dbReference type="InterPro" id="IPR014729">
    <property type="entry name" value="Rossmann-like_a/b/a_fold"/>
</dbReference>
<dbReference type="SUPFAM" id="SSF47323">
    <property type="entry name" value="Anticodon-binding domain of a subclass of class I aminoacyl-tRNA synthetases"/>
    <property type="match status" value="1"/>
</dbReference>
<dbReference type="FunFam" id="3.10.20.590:FF:000001">
    <property type="entry name" value="Leucine--tRNA ligase"/>
    <property type="match status" value="1"/>
</dbReference>
<gene>
    <name evidence="9" type="primary">leuS</name>
    <name evidence="15" type="ordered locus">Adeg_1804</name>
</gene>
<dbReference type="OrthoDB" id="9810365at2"/>
<dbReference type="InterPro" id="IPR001412">
    <property type="entry name" value="aa-tRNA-synth_I_CS"/>
</dbReference>
<dbReference type="PRINTS" id="PR00985">
    <property type="entry name" value="TRNASYNTHLEU"/>
</dbReference>
<dbReference type="CDD" id="cd00812">
    <property type="entry name" value="LeuRS_core"/>
    <property type="match status" value="1"/>
</dbReference>
<dbReference type="Pfam" id="PF09334">
    <property type="entry name" value="tRNA-synt_1g"/>
    <property type="match status" value="1"/>
</dbReference>
<evidence type="ECO:0000256" key="9">
    <source>
        <dbReference type="HAMAP-Rule" id="MF_00049"/>
    </source>
</evidence>
<keyword evidence="2 9" id="KW-0963">Cytoplasm</keyword>
<dbReference type="Gene3D" id="3.10.20.590">
    <property type="match status" value="1"/>
</dbReference>
<dbReference type="FunFam" id="3.40.50.620:FF:000056">
    <property type="entry name" value="Leucine--tRNA ligase"/>
    <property type="match status" value="1"/>
</dbReference>
<dbReference type="PANTHER" id="PTHR43740">
    <property type="entry name" value="LEUCYL-TRNA SYNTHETASE"/>
    <property type="match status" value="1"/>
</dbReference>
<sequence>MAERYPFHAVEKKWRRRWEEEDLYAVPDFEDKPKYYCLEMFPYPSGKLHMGHVRNYAIGDVVARFKRMQGYSVLHPMGWDAFGLPAENAAIKHGIHPHDWTWQNISFMREQLKQLGFSYDWHREIATCHPDYYRWTQWLFLQFFHRGLAYRKKAPVNWCPSCATVLANEQVVGGVCERCKTPVVPRELEQWFLRITAYAERLLQDLDKLTGWPEKVKVMQRNWIGKSEGALINFPVVGREEGITVFTTRPDTLYGVTYLVLAPEHPLVMELAAEGRREEVSRFVERARLLPALSRTAGEQEKEGLFLGAFCRHPLTGEDLPIYVANYVLMEYGTGAVMGVPAHDQRDFEFARKFGLPIKVVIQPPGAELDPDTMTAAYVDEGVLVNSGPFDGKPNLQAMEEIVAYLEEKGLGKRQVTYRLRDWLISRQRYWGAPIPIVYCDRCGIVPVPEEQLPVLLPYNVAFKPTGESPLKDCPEFVNTTCPRCGAPARRETDTMDTFICSSWYYFRYTSPKEDKAPWDKTKVDYWLPVDQYIGGVEHAILHLLYSRFFTKFLYDIGLVSCDEPFTNLLTQGMVLKDGAKMSKSKGNIVSPEEIIEHYGADTTRLFILFAAPPERDLEWSDEGVEGCARFLNRVWRLVRSLIPVVQGAGEPAESLSPPNRELRRLTHRTIERVTRDIEEFGLNTAVSAIMEFTNGLARYCEEVRPEERDPGTLREAVETLILLLAPFAPYMAEELWEQLGKKESVHRQSWPTYDPKLTVADQVEVVIQINGKVRGRVMVAATATPAEMEEAARREPRIKQLLAGKEVRKVITVPGKLVNFVVG</sequence>
<dbReference type="InterPro" id="IPR002300">
    <property type="entry name" value="aa-tRNA-synth_Ia"/>
</dbReference>
<dbReference type="eggNOG" id="COG0495">
    <property type="taxonomic scope" value="Bacteria"/>
</dbReference>
<feature type="domain" description="Aminoacyl-tRNA synthetase class Ia" evidence="11">
    <location>
        <begin position="420"/>
        <end position="621"/>
    </location>
</feature>
<dbReference type="HOGENOM" id="CLU_004427_0_0_9"/>
<evidence type="ECO:0000256" key="6">
    <source>
        <dbReference type="ARBA" id="ARBA00022917"/>
    </source>
</evidence>
<keyword evidence="5 9" id="KW-0067">ATP-binding</keyword>
<dbReference type="RefSeq" id="WP_015739769.1">
    <property type="nucleotide sequence ID" value="NC_013385.1"/>
</dbReference>
<dbReference type="KEGG" id="adg:Adeg_1804"/>
<evidence type="ECO:0000259" key="12">
    <source>
        <dbReference type="Pfam" id="PF08264"/>
    </source>
</evidence>
<dbReference type="GO" id="GO:0006429">
    <property type="term" value="P:leucyl-tRNA aminoacylation"/>
    <property type="evidence" value="ECO:0007669"/>
    <property type="project" value="UniProtKB-UniRule"/>
</dbReference>
<dbReference type="CDD" id="cd07958">
    <property type="entry name" value="Anticodon_Ia_Leu_BEm"/>
    <property type="match status" value="1"/>
</dbReference>
<proteinExistence type="inferred from homology"/>
<dbReference type="GO" id="GO:0005829">
    <property type="term" value="C:cytosol"/>
    <property type="evidence" value="ECO:0007669"/>
    <property type="project" value="TreeGrafter"/>
</dbReference>
<dbReference type="FunFam" id="1.10.730.10:FF:000011">
    <property type="entry name" value="Leucine--tRNA ligase chloroplastic/mitochondrial"/>
    <property type="match status" value="1"/>
</dbReference>
<dbReference type="GO" id="GO:0005524">
    <property type="term" value="F:ATP binding"/>
    <property type="evidence" value="ECO:0007669"/>
    <property type="project" value="UniProtKB-UniRule"/>
</dbReference>
<dbReference type="PANTHER" id="PTHR43740:SF2">
    <property type="entry name" value="LEUCINE--TRNA LIGASE, MITOCHONDRIAL"/>
    <property type="match status" value="1"/>
</dbReference>
<keyword evidence="4 9" id="KW-0547">Nucleotide-binding</keyword>
<dbReference type="HAMAP" id="MF_00049_B">
    <property type="entry name" value="Leu_tRNA_synth_B"/>
    <property type="match status" value="1"/>
</dbReference>
<dbReference type="Pfam" id="PF08264">
    <property type="entry name" value="Anticodon_1"/>
    <property type="match status" value="1"/>
</dbReference>
<dbReference type="NCBIfam" id="TIGR00396">
    <property type="entry name" value="leuS_bact"/>
    <property type="match status" value="1"/>
</dbReference>
<evidence type="ECO:0000256" key="4">
    <source>
        <dbReference type="ARBA" id="ARBA00022741"/>
    </source>
</evidence>
<feature type="domain" description="Methionyl/Valyl/Leucyl/Isoleucyl-tRNA synthetase anticodon-binding" evidence="12">
    <location>
        <begin position="661"/>
        <end position="784"/>
    </location>
</feature>
<dbReference type="EMBL" id="CP001785">
    <property type="protein sequence ID" value="ACX52892.1"/>
    <property type="molecule type" value="Genomic_DNA"/>
</dbReference>
<dbReference type="InterPro" id="IPR015413">
    <property type="entry name" value="Methionyl/Leucyl_tRNA_Synth"/>
</dbReference>
<evidence type="ECO:0000256" key="1">
    <source>
        <dbReference type="ARBA" id="ARBA00005594"/>
    </source>
</evidence>
<organism evidence="15 16">
    <name type="scientific">Ammonifex degensii (strain DSM 10501 / KC4)</name>
    <dbReference type="NCBI Taxonomy" id="429009"/>
    <lineage>
        <taxon>Bacteria</taxon>
        <taxon>Bacillati</taxon>
        <taxon>Bacillota</taxon>
        <taxon>Clostridia</taxon>
        <taxon>Thermoanaerobacterales</taxon>
        <taxon>Thermoanaerobacteraceae</taxon>
        <taxon>Ammonifex</taxon>
    </lineage>
</organism>
<dbReference type="GO" id="GO:0002161">
    <property type="term" value="F:aminoacyl-tRNA deacylase activity"/>
    <property type="evidence" value="ECO:0007669"/>
    <property type="project" value="InterPro"/>
</dbReference>
<dbReference type="InterPro" id="IPR013155">
    <property type="entry name" value="M/V/L/I-tRNA-synth_anticd-bd"/>
</dbReference>
<name>C9R9B3_AMMDK</name>
<dbReference type="PROSITE" id="PS00178">
    <property type="entry name" value="AA_TRNA_LIGASE_I"/>
    <property type="match status" value="1"/>
</dbReference>
<evidence type="ECO:0000259" key="13">
    <source>
        <dbReference type="Pfam" id="PF09334"/>
    </source>
</evidence>
<keyword evidence="7 9" id="KW-0030">Aminoacyl-tRNA synthetase</keyword>
<evidence type="ECO:0000259" key="11">
    <source>
        <dbReference type="Pfam" id="PF00133"/>
    </source>
</evidence>
<dbReference type="EC" id="6.1.1.4" evidence="9"/>
<evidence type="ECO:0000256" key="5">
    <source>
        <dbReference type="ARBA" id="ARBA00022840"/>
    </source>
</evidence>
<dbReference type="STRING" id="429009.Adeg_1804"/>
<evidence type="ECO:0000259" key="14">
    <source>
        <dbReference type="Pfam" id="PF13603"/>
    </source>
</evidence>
<dbReference type="GO" id="GO:0004823">
    <property type="term" value="F:leucine-tRNA ligase activity"/>
    <property type="evidence" value="ECO:0007669"/>
    <property type="project" value="UniProtKB-UniRule"/>
</dbReference>
<dbReference type="Pfam" id="PF00133">
    <property type="entry name" value="tRNA-synt_1"/>
    <property type="match status" value="1"/>
</dbReference>
<evidence type="ECO:0000256" key="10">
    <source>
        <dbReference type="RuleBase" id="RU363035"/>
    </source>
</evidence>
<keyword evidence="6 9" id="KW-0648">Protein biosynthesis</keyword>
<feature type="domain" description="Leucyl-tRNA synthetase editing" evidence="14">
    <location>
        <begin position="221"/>
        <end position="407"/>
    </location>
</feature>
<evidence type="ECO:0000313" key="15">
    <source>
        <dbReference type="EMBL" id="ACX52892.1"/>
    </source>
</evidence>
<evidence type="ECO:0000256" key="7">
    <source>
        <dbReference type="ARBA" id="ARBA00023146"/>
    </source>
</evidence>
<dbReference type="Gene3D" id="3.40.50.620">
    <property type="entry name" value="HUPs"/>
    <property type="match status" value="2"/>
</dbReference>
<keyword evidence="16" id="KW-1185">Reference proteome</keyword>
<feature type="short sequence motif" description="'KMSKS' region" evidence="9">
    <location>
        <begin position="581"/>
        <end position="585"/>
    </location>
</feature>
<dbReference type="AlphaFoldDB" id="C9R9B3"/>
<evidence type="ECO:0000256" key="8">
    <source>
        <dbReference type="ARBA" id="ARBA00047469"/>
    </source>
</evidence>
<keyword evidence="3 9" id="KW-0436">Ligase</keyword>
<dbReference type="SUPFAM" id="SSF50677">
    <property type="entry name" value="ValRS/IleRS/LeuRS editing domain"/>
    <property type="match status" value="1"/>
</dbReference>
<accession>C9R9B3</accession>
<dbReference type="InterPro" id="IPR002302">
    <property type="entry name" value="Leu-tRNA-ligase"/>
</dbReference>
<comment type="similarity">
    <text evidence="1 9 10">Belongs to the class-I aminoacyl-tRNA synthetase family.</text>
</comment>
<feature type="domain" description="Methionyl/Leucyl tRNA synthetase" evidence="13">
    <location>
        <begin position="41"/>
        <end position="181"/>
    </location>
</feature>
<comment type="subcellular location">
    <subcellularLocation>
        <location evidence="9">Cytoplasm</location>
    </subcellularLocation>
</comment>